<evidence type="ECO:0000313" key="3">
    <source>
        <dbReference type="Proteomes" id="UP000034749"/>
    </source>
</evidence>
<evidence type="ECO:0000313" key="2">
    <source>
        <dbReference type="EMBL" id="KKR79173.1"/>
    </source>
</evidence>
<keyword evidence="1" id="KW-0472">Membrane</keyword>
<feature type="transmembrane region" description="Helical" evidence="1">
    <location>
        <begin position="105"/>
        <end position="123"/>
    </location>
</feature>
<dbReference type="PATRIC" id="fig|1618734.3.peg.423"/>
<evidence type="ECO:0000256" key="1">
    <source>
        <dbReference type="SAM" id="Phobius"/>
    </source>
</evidence>
<sequence>MPQIRRDGSGLHIGIAAFLLAGFAVYRRWKSKTVLFLSGAALLSILISMGTFVFYLLWKYIPPFDSTRYVNRALILFVFTAAVLAGIGAVELFSILEKKLKKKGLIFAYSCLVVLVLLNLYVFNYDPTNWRVSNANKAIEHNYILQNISKMPGIFRINTYETKGIDWGTDFYNIPLGIEHIYAYEAVWYVPYMNVYLSVAYNNPAKFWGILNMKYLTATEEVNISGFKFVKKFEECGVCWPEQKNFVKAYGPYLYENELFL</sequence>
<accession>A0A0G0TQC8</accession>
<dbReference type="EMBL" id="LBZW01000015">
    <property type="protein sequence ID" value="KKR79173.1"/>
    <property type="molecule type" value="Genomic_DNA"/>
</dbReference>
<feature type="transmembrane region" description="Helical" evidence="1">
    <location>
        <begin position="12"/>
        <end position="29"/>
    </location>
</feature>
<feature type="non-terminal residue" evidence="2">
    <location>
        <position position="261"/>
    </location>
</feature>
<feature type="transmembrane region" description="Helical" evidence="1">
    <location>
        <begin position="36"/>
        <end position="61"/>
    </location>
</feature>
<reference evidence="2 3" key="1">
    <citation type="journal article" date="2015" name="Nature">
        <title>rRNA introns, odd ribosomes, and small enigmatic genomes across a large radiation of phyla.</title>
        <authorList>
            <person name="Brown C.T."/>
            <person name="Hug L.A."/>
            <person name="Thomas B.C."/>
            <person name="Sharon I."/>
            <person name="Castelle C.J."/>
            <person name="Singh A."/>
            <person name="Wilkins M.J."/>
            <person name="Williams K.H."/>
            <person name="Banfield J.F."/>
        </authorList>
    </citation>
    <scope>NUCLEOTIDE SEQUENCE [LARGE SCALE GENOMIC DNA]</scope>
</reference>
<dbReference type="Proteomes" id="UP000034749">
    <property type="component" value="Unassembled WGS sequence"/>
</dbReference>
<dbReference type="AlphaFoldDB" id="A0A0G0TQC8"/>
<keyword evidence="1" id="KW-0812">Transmembrane</keyword>
<comment type="caution">
    <text evidence="2">The sequence shown here is derived from an EMBL/GenBank/DDBJ whole genome shotgun (WGS) entry which is preliminary data.</text>
</comment>
<organism evidence="2 3">
    <name type="scientific">Candidatus Nomurabacteria bacterium GW2011_GWA2_40_9</name>
    <dbReference type="NCBI Taxonomy" id="1618734"/>
    <lineage>
        <taxon>Bacteria</taxon>
        <taxon>Candidatus Nomuraibacteriota</taxon>
    </lineage>
</organism>
<keyword evidence="1" id="KW-1133">Transmembrane helix</keyword>
<feature type="transmembrane region" description="Helical" evidence="1">
    <location>
        <begin position="73"/>
        <end position="93"/>
    </location>
</feature>
<name>A0A0G0TQC8_9BACT</name>
<proteinExistence type="predicted"/>
<gene>
    <name evidence="2" type="ORF">UU24_C0015G0013</name>
</gene>
<protein>
    <submittedName>
        <fullName evidence="2">Uncharacterized protein</fullName>
    </submittedName>
</protein>